<feature type="domain" description="Alpha/beta hydrolase fold-3" evidence="2">
    <location>
        <begin position="70"/>
        <end position="137"/>
    </location>
</feature>
<organism evidence="3 4">
    <name type="scientific">Holothuria leucospilota</name>
    <name type="common">Black long sea cucumber</name>
    <name type="synonym">Mertensiothuria leucospilota</name>
    <dbReference type="NCBI Taxonomy" id="206669"/>
    <lineage>
        <taxon>Eukaryota</taxon>
        <taxon>Metazoa</taxon>
        <taxon>Echinodermata</taxon>
        <taxon>Eleutherozoa</taxon>
        <taxon>Echinozoa</taxon>
        <taxon>Holothuroidea</taxon>
        <taxon>Aspidochirotacea</taxon>
        <taxon>Aspidochirotida</taxon>
        <taxon>Holothuriidae</taxon>
        <taxon>Holothuria</taxon>
    </lineage>
</organism>
<dbReference type="PANTHER" id="PTHR48081:SF8">
    <property type="entry name" value="ALPHA_BETA HYDROLASE FOLD-3 DOMAIN-CONTAINING PROTEIN-RELATED"/>
    <property type="match status" value="1"/>
</dbReference>
<dbReference type="AlphaFoldDB" id="A0A9Q1BQ00"/>
<dbReference type="SUPFAM" id="SSF53474">
    <property type="entry name" value="alpha/beta-Hydrolases"/>
    <property type="match status" value="1"/>
</dbReference>
<dbReference type="EMBL" id="JAIZAY010000013">
    <property type="protein sequence ID" value="KAJ8030593.1"/>
    <property type="molecule type" value="Genomic_DNA"/>
</dbReference>
<sequence>MALFSAMHLYGLDTTENIGNEFIENNHTSNDFRTSSLSKERLSHSLIPPEYRDVTIPLLLKYRQQQQRSQKYGRDDVFLDPRLSPLFKKDFSGLPTAYIATMEYDTLRDDGILYAKHLEHAGVDVTWCHYDNGFHGVVWISPGLIFEDGKKVMQDLYQFLKLRL</sequence>
<proteinExistence type="predicted"/>
<dbReference type="Pfam" id="PF07859">
    <property type="entry name" value="Abhydrolase_3"/>
    <property type="match status" value="1"/>
</dbReference>
<dbReference type="Proteomes" id="UP001152320">
    <property type="component" value="Chromosome 13"/>
</dbReference>
<name>A0A9Q1BQ00_HOLLE</name>
<comment type="caution">
    <text evidence="3">The sequence shown here is derived from an EMBL/GenBank/DDBJ whole genome shotgun (WGS) entry which is preliminary data.</text>
</comment>
<gene>
    <name evidence="3" type="ORF">HOLleu_27051</name>
</gene>
<dbReference type="GO" id="GO:0016787">
    <property type="term" value="F:hydrolase activity"/>
    <property type="evidence" value="ECO:0007669"/>
    <property type="project" value="UniProtKB-KW"/>
</dbReference>
<reference evidence="3" key="1">
    <citation type="submission" date="2021-10" db="EMBL/GenBank/DDBJ databases">
        <title>Tropical sea cucumber genome reveals ecological adaptation and Cuvierian tubules defense mechanism.</title>
        <authorList>
            <person name="Chen T."/>
        </authorList>
    </citation>
    <scope>NUCLEOTIDE SEQUENCE</scope>
    <source>
        <strain evidence="3">Nanhai2018</strain>
        <tissue evidence="3">Muscle</tissue>
    </source>
</reference>
<evidence type="ECO:0000313" key="3">
    <source>
        <dbReference type="EMBL" id="KAJ8030593.1"/>
    </source>
</evidence>
<dbReference type="InterPro" id="IPR050300">
    <property type="entry name" value="GDXG_lipolytic_enzyme"/>
</dbReference>
<keyword evidence="4" id="KW-1185">Reference proteome</keyword>
<keyword evidence="1 3" id="KW-0378">Hydrolase</keyword>
<protein>
    <submittedName>
        <fullName evidence="3">Neutral cholesterol ester hydrolase 1</fullName>
    </submittedName>
</protein>
<dbReference type="PANTHER" id="PTHR48081">
    <property type="entry name" value="AB HYDROLASE SUPERFAMILY PROTEIN C4A8.06C"/>
    <property type="match status" value="1"/>
</dbReference>
<evidence type="ECO:0000313" key="4">
    <source>
        <dbReference type="Proteomes" id="UP001152320"/>
    </source>
</evidence>
<dbReference type="InterPro" id="IPR013094">
    <property type="entry name" value="AB_hydrolase_3"/>
</dbReference>
<dbReference type="InterPro" id="IPR029058">
    <property type="entry name" value="AB_hydrolase_fold"/>
</dbReference>
<evidence type="ECO:0000256" key="1">
    <source>
        <dbReference type="ARBA" id="ARBA00022801"/>
    </source>
</evidence>
<accession>A0A9Q1BQ00</accession>
<dbReference type="Gene3D" id="3.40.50.1820">
    <property type="entry name" value="alpha/beta hydrolase"/>
    <property type="match status" value="1"/>
</dbReference>
<dbReference type="OrthoDB" id="408631at2759"/>
<evidence type="ECO:0000259" key="2">
    <source>
        <dbReference type="Pfam" id="PF07859"/>
    </source>
</evidence>